<reference evidence="4" key="1">
    <citation type="submission" date="2019-08" db="EMBL/GenBank/DDBJ databases">
        <title>The genome of the North American firefly Photinus pyralis.</title>
        <authorList>
            <consortium name="Photinus pyralis genome working group"/>
            <person name="Fallon T.R."/>
            <person name="Sander Lower S.E."/>
            <person name="Weng J.-K."/>
        </authorList>
    </citation>
    <scope>NUCLEOTIDE SEQUENCE</scope>
    <source>
        <strain evidence="4">TRF0915ILg1</strain>
        <tissue evidence="4">Whole body</tissue>
    </source>
</reference>
<evidence type="ECO:0000256" key="1">
    <source>
        <dbReference type="ARBA" id="ARBA00022679"/>
    </source>
</evidence>
<evidence type="ECO:0000313" key="4">
    <source>
        <dbReference type="EMBL" id="KAF2895743.1"/>
    </source>
</evidence>
<protein>
    <submittedName>
        <fullName evidence="4">Uncharacterized protein</fullName>
    </submittedName>
</protein>
<dbReference type="GO" id="GO:0046872">
    <property type="term" value="F:metal ion binding"/>
    <property type="evidence" value="ECO:0007669"/>
    <property type="project" value="UniProtKB-KW"/>
</dbReference>
<comment type="caution">
    <text evidence="4">The sequence shown here is derived from an EMBL/GenBank/DDBJ whole genome shotgun (WGS) entry which is preliminary data.</text>
</comment>
<dbReference type="AlphaFoldDB" id="A0A8K0D3B0"/>
<keyword evidence="3" id="KW-0460">Magnesium</keyword>
<dbReference type="GO" id="GO:0004337">
    <property type="term" value="F:(2E,6E)-farnesyl diphosphate synthase activity"/>
    <property type="evidence" value="ECO:0007669"/>
    <property type="project" value="TreeGrafter"/>
</dbReference>
<dbReference type="PANTHER" id="PTHR11525:SF0">
    <property type="entry name" value="FARNESYL PYROPHOSPHATE SYNTHASE"/>
    <property type="match status" value="1"/>
</dbReference>
<organism evidence="4 5">
    <name type="scientific">Ignelater luminosus</name>
    <name type="common">Cucubano</name>
    <name type="synonym">Pyrophorus luminosus</name>
    <dbReference type="NCBI Taxonomy" id="2038154"/>
    <lineage>
        <taxon>Eukaryota</taxon>
        <taxon>Metazoa</taxon>
        <taxon>Ecdysozoa</taxon>
        <taxon>Arthropoda</taxon>
        <taxon>Hexapoda</taxon>
        <taxon>Insecta</taxon>
        <taxon>Pterygota</taxon>
        <taxon>Neoptera</taxon>
        <taxon>Endopterygota</taxon>
        <taxon>Coleoptera</taxon>
        <taxon>Polyphaga</taxon>
        <taxon>Elateriformia</taxon>
        <taxon>Elateroidea</taxon>
        <taxon>Elateridae</taxon>
        <taxon>Agrypninae</taxon>
        <taxon>Pyrophorini</taxon>
        <taxon>Ignelater</taxon>
    </lineage>
</organism>
<dbReference type="OrthoDB" id="10257492at2759"/>
<keyword evidence="2" id="KW-0479">Metal-binding</keyword>
<dbReference type="InterPro" id="IPR008949">
    <property type="entry name" value="Isoprenoid_synthase_dom_sf"/>
</dbReference>
<keyword evidence="1" id="KW-0808">Transferase</keyword>
<dbReference type="GO" id="GO:0004161">
    <property type="term" value="F:dimethylallyltranstransferase activity"/>
    <property type="evidence" value="ECO:0007669"/>
    <property type="project" value="TreeGrafter"/>
</dbReference>
<sequence>MFVFPTIARDLSEHIPEIPQIKDHFEKVLYYNVPNRKRKNLMLLAAYKEFENPKNITNENIKLANILVWCVEMMRSSWAMQNDIIDANGMKETTR</sequence>
<dbReference type="PANTHER" id="PTHR11525">
    <property type="entry name" value="FARNESYL-PYROPHOSPHATE SYNTHETASE"/>
    <property type="match status" value="1"/>
</dbReference>
<dbReference type="Proteomes" id="UP000801492">
    <property type="component" value="Unassembled WGS sequence"/>
</dbReference>
<feature type="non-terminal residue" evidence="4">
    <location>
        <position position="95"/>
    </location>
</feature>
<dbReference type="InterPro" id="IPR039702">
    <property type="entry name" value="FPS1-like"/>
</dbReference>
<dbReference type="GO" id="GO:0045337">
    <property type="term" value="P:farnesyl diphosphate biosynthetic process"/>
    <property type="evidence" value="ECO:0007669"/>
    <property type="project" value="TreeGrafter"/>
</dbReference>
<evidence type="ECO:0000256" key="3">
    <source>
        <dbReference type="ARBA" id="ARBA00022842"/>
    </source>
</evidence>
<dbReference type="SUPFAM" id="SSF48576">
    <property type="entry name" value="Terpenoid synthases"/>
    <property type="match status" value="1"/>
</dbReference>
<keyword evidence="5" id="KW-1185">Reference proteome</keyword>
<dbReference type="GO" id="GO:0005737">
    <property type="term" value="C:cytoplasm"/>
    <property type="evidence" value="ECO:0007669"/>
    <property type="project" value="TreeGrafter"/>
</dbReference>
<evidence type="ECO:0000313" key="5">
    <source>
        <dbReference type="Proteomes" id="UP000801492"/>
    </source>
</evidence>
<gene>
    <name evidence="4" type="ORF">ILUMI_10431</name>
</gene>
<dbReference type="Gene3D" id="1.10.600.10">
    <property type="entry name" value="Farnesyl Diphosphate Synthase"/>
    <property type="match status" value="1"/>
</dbReference>
<proteinExistence type="predicted"/>
<evidence type="ECO:0000256" key="2">
    <source>
        <dbReference type="ARBA" id="ARBA00022723"/>
    </source>
</evidence>
<dbReference type="EMBL" id="VTPC01005710">
    <property type="protein sequence ID" value="KAF2895743.1"/>
    <property type="molecule type" value="Genomic_DNA"/>
</dbReference>
<accession>A0A8K0D3B0</accession>
<name>A0A8K0D3B0_IGNLU</name>